<proteinExistence type="predicted"/>
<name>A0A0H5QXD7_9EUKA</name>
<feature type="region of interest" description="Disordered" evidence="1">
    <location>
        <begin position="819"/>
        <end position="841"/>
    </location>
</feature>
<dbReference type="EMBL" id="HACM01006163">
    <property type="protein sequence ID" value="CRZ06605.1"/>
    <property type="molecule type" value="Transcribed_RNA"/>
</dbReference>
<organism evidence="2">
    <name type="scientific">Spongospora subterranea</name>
    <dbReference type="NCBI Taxonomy" id="70186"/>
    <lineage>
        <taxon>Eukaryota</taxon>
        <taxon>Sar</taxon>
        <taxon>Rhizaria</taxon>
        <taxon>Endomyxa</taxon>
        <taxon>Phytomyxea</taxon>
        <taxon>Plasmodiophorida</taxon>
        <taxon>Plasmodiophoridae</taxon>
        <taxon>Spongospora</taxon>
    </lineage>
</organism>
<accession>A0A0H5QXD7</accession>
<reference evidence="2" key="1">
    <citation type="submission" date="2015-04" db="EMBL/GenBank/DDBJ databases">
        <title>The genome sequence of the plant pathogenic Rhizarian Plasmodiophora brassicae reveals insights in its biotrophic life cycle and the origin of chitin synthesis.</title>
        <authorList>
            <person name="Schwelm A."/>
            <person name="Fogelqvist J."/>
            <person name="Knaust A."/>
            <person name="Julke S."/>
            <person name="Lilja T."/>
            <person name="Dhandapani V."/>
            <person name="Bonilla-Rosso G."/>
            <person name="Karlsson M."/>
            <person name="Shevchenko A."/>
            <person name="Choi S.R."/>
            <person name="Kim H.G."/>
            <person name="Park J.Y."/>
            <person name="Lim Y.P."/>
            <person name="Ludwig-Muller J."/>
            <person name="Dixelius C."/>
        </authorList>
    </citation>
    <scope>NUCLEOTIDE SEQUENCE</scope>
    <source>
        <tissue evidence="2">Potato root galls</tissue>
    </source>
</reference>
<feature type="compositionally biased region" description="Basic and acidic residues" evidence="1">
    <location>
        <begin position="819"/>
        <end position="831"/>
    </location>
</feature>
<dbReference type="AlphaFoldDB" id="A0A0H5QXD7"/>
<sequence>MIETAKTTTAFKDSIESTGIGLFELSPLFSSTDNGPCIVACHEVDGAHIIFVGCGRFIWLNYQADRCRPLVKSFTLPVPCHALCYSASGARIAFVCPDDSCIRILNIAQALRGPPEFEEIFVREDVFSELCTWWCDSTGADHILMVSKFGPVFINLVTQKQNLLSLDIVIDQIQVVDDTAQPRILLCDVTGAYFWLDMDRMCLMKLNKFSGGVRVIYHRVPGKAPLFSVYTPSRLTIDLFDSSLKGPPLSSHIVPACDFYFLFDNYIMCISPSKVDIVSLILSDVDFVPHNMDEPFDINLSIMQTIFLPTDCRMCQISGAKTGKYAGNDPSLVFWTSTAVWRLFRAMGVTDVVESVVTAFSGSASDDTLPSISQVSLLALSLAIPVPDFFEFAGDRAWNVEKNFAIAFTFYWRSNIPLHKLSRRCMDAAKICDIVQVVDDILEAREPDLDDHHRSEFSYCQFFCLVRLYITGVSSDDSRLFNFAARSKYLNRRRGLDVLIANAGVNVVLKYCNEHGFMHEYLTARSQKTIRRLSQEELDFFINNEHRCALLANPDIFLALFPQDQLKILLHDLMNVPDILWEKLTLLPFLLAPSDLASLLEKIPLNFATAPLKDVLILCAIRLFDFPGVAPAGYDPNSLSAQLKACKSLFNGQKLIEICMDGNPPLRKGAAMLLEADGDTCGAAVKRLEAATDQDELEFIHILMSELSRIEDVSEQSLLLLLSQQLWEARINNSNHSNHEFADAILPYIDILSPIILDRSAPPAPWVTQALFFQALIHSKDSLIFERDDYTSALERVLASPDLLNVITETNFVDFELRRDSGSPTHRDHPSRTVVTTDRSEGTAVTGFASSPFCRNKRI</sequence>
<evidence type="ECO:0000256" key="1">
    <source>
        <dbReference type="SAM" id="MobiDB-lite"/>
    </source>
</evidence>
<evidence type="ECO:0000313" key="2">
    <source>
        <dbReference type="EMBL" id="CRZ06605.1"/>
    </source>
</evidence>
<protein>
    <submittedName>
        <fullName evidence="2">Uncharacterized protein</fullName>
    </submittedName>
</protein>